<evidence type="ECO:0000313" key="2">
    <source>
        <dbReference type="Proteomes" id="UP000704712"/>
    </source>
</evidence>
<dbReference type="EMBL" id="JAACNO010002901">
    <property type="protein sequence ID" value="KAF4129965.1"/>
    <property type="molecule type" value="Genomic_DNA"/>
</dbReference>
<reference evidence="1" key="1">
    <citation type="submission" date="2020-03" db="EMBL/GenBank/DDBJ databases">
        <title>Hybrid Assembly of Korean Phytophthora infestans isolates.</title>
        <authorList>
            <person name="Prokchorchik M."/>
            <person name="Lee Y."/>
            <person name="Seo J."/>
            <person name="Cho J.-H."/>
            <person name="Park Y.-E."/>
            <person name="Jang D.-C."/>
            <person name="Im J.-S."/>
            <person name="Choi J.-G."/>
            <person name="Park H.-J."/>
            <person name="Lee G.-B."/>
            <person name="Lee Y.-G."/>
            <person name="Hong S.-Y."/>
            <person name="Cho K."/>
            <person name="Sohn K.H."/>
        </authorList>
    </citation>
    <scope>NUCLEOTIDE SEQUENCE</scope>
    <source>
        <strain evidence="1">KR_2_A2</strain>
    </source>
</reference>
<dbReference type="AlphaFoldDB" id="A0A8S9TLY7"/>
<protein>
    <submittedName>
        <fullName evidence="1">Uncharacterized protein</fullName>
    </submittedName>
</protein>
<name>A0A8S9TLY7_PHYIN</name>
<dbReference type="Proteomes" id="UP000704712">
    <property type="component" value="Unassembled WGS sequence"/>
</dbReference>
<organism evidence="1 2">
    <name type="scientific">Phytophthora infestans</name>
    <name type="common">Potato late blight agent</name>
    <name type="synonym">Botrytis infestans</name>
    <dbReference type="NCBI Taxonomy" id="4787"/>
    <lineage>
        <taxon>Eukaryota</taxon>
        <taxon>Sar</taxon>
        <taxon>Stramenopiles</taxon>
        <taxon>Oomycota</taxon>
        <taxon>Peronosporomycetes</taxon>
        <taxon>Peronosporales</taxon>
        <taxon>Peronosporaceae</taxon>
        <taxon>Phytophthora</taxon>
    </lineage>
</organism>
<comment type="caution">
    <text evidence="1">The sequence shown here is derived from an EMBL/GenBank/DDBJ whole genome shotgun (WGS) entry which is preliminary data.</text>
</comment>
<accession>A0A8S9TLY7</accession>
<proteinExistence type="predicted"/>
<sequence length="85" mass="9848">MATNRDFCVFFVEPQGEGIHHCKISGASRKQLPGRGYSSLVSHLSRRHEDFRAQHAAHNHGTERPLQDFGFVSEDIYHRYQRHTT</sequence>
<evidence type="ECO:0000313" key="1">
    <source>
        <dbReference type="EMBL" id="KAF4129965.1"/>
    </source>
</evidence>
<gene>
    <name evidence="1" type="ORF">GN958_ATG20857</name>
</gene>